<evidence type="ECO:0000313" key="3">
    <source>
        <dbReference type="Proteomes" id="UP000827892"/>
    </source>
</evidence>
<sequence>MGCIGSRVSTGNDPPSKLKKAEIELETFPEEIAHIRLRAKSVHFASHAILHFVPYQWQEELIYDTYQLDQEIATNNSNNQNH</sequence>
<organism evidence="2 4">
    <name type="scientific">Caenorhabditis briggsae</name>
    <dbReference type="NCBI Taxonomy" id="6238"/>
    <lineage>
        <taxon>Eukaryota</taxon>
        <taxon>Metazoa</taxon>
        <taxon>Ecdysozoa</taxon>
        <taxon>Nematoda</taxon>
        <taxon>Chromadorea</taxon>
        <taxon>Rhabditida</taxon>
        <taxon>Rhabditina</taxon>
        <taxon>Rhabditomorpha</taxon>
        <taxon>Rhabditoidea</taxon>
        <taxon>Rhabditidae</taxon>
        <taxon>Peloderinae</taxon>
        <taxon>Caenorhabditis</taxon>
    </lineage>
</organism>
<name>A0AAE9F4N1_CAEBR</name>
<gene>
    <name evidence="1" type="ORF">L3Y34_008121</name>
    <name evidence="2" type="ORF">L5515_007968</name>
</gene>
<evidence type="ECO:0000313" key="1">
    <source>
        <dbReference type="EMBL" id="ULT89436.1"/>
    </source>
</evidence>
<accession>A0AAE9F4N1</accession>
<dbReference type="Proteomes" id="UP000829354">
    <property type="component" value="Chromosome V"/>
</dbReference>
<dbReference type="Proteomes" id="UP000827892">
    <property type="component" value="Chromosome V"/>
</dbReference>
<proteinExistence type="predicted"/>
<evidence type="ECO:0000313" key="2">
    <source>
        <dbReference type="EMBL" id="UMM35250.1"/>
    </source>
</evidence>
<reference evidence="2 4" key="2">
    <citation type="submission" date="2022-04" db="EMBL/GenBank/DDBJ databases">
        <title>Chromosome-level reference genomes for two strains of Caenorhabditis briggsae: an improved platform for comparative genomics.</title>
        <authorList>
            <person name="Stevens L."/>
            <person name="Andersen E."/>
        </authorList>
    </citation>
    <scope>NUCLEOTIDE SEQUENCE [LARGE SCALE GENOMIC DNA]</scope>
    <source>
        <strain evidence="2">VX34</strain>
        <tissue evidence="2">Whole-organism</tissue>
    </source>
</reference>
<dbReference type="EMBL" id="CP092624">
    <property type="protein sequence ID" value="UMM35250.1"/>
    <property type="molecule type" value="Genomic_DNA"/>
</dbReference>
<keyword evidence="4" id="KW-1185">Reference proteome</keyword>
<dbReference type="AlphaFoldDB" id="A0AAE9F4N1"/>
<evidence type="ECO:0000313" key="4">
    <source>
        <dbReference type="Proteomes" id="UP000829354"/>
    </source>
</evidence>
<reference evidence="1 3" key="1">
    <citation type="submission" date="2022-02" db="EMBL/GenBank/DDBJ databases">
        <title>Chromosome-level reference genomes for two strains of Caenorhabditis briggsae: an improved platform for comparative genomics.</title>
        <authorList>
            <person name="Stevens L."/>
            <person name="Andersen E.C."/>
        </authorList>
    </citation>
    <scope>NUCLEOTIDE SEQUENCE [LARGE SCALE GENOMIC DNA]</scope>
    <source>
        <strain evidence="1">QX1410_ONT</strain>
        <tissue evidence="1">Whole-organism</tissue>
    </source>
</reference>
<protein>
    <submittedName>
        <fullName evidence="2">Uncharacterized protein</fullName>
    </submittedName>
</protein>
<dbReference type="EMBL" id="CP090895">
    <property type="protein sequence ID" value="ULT89436.1"/>
    <property type="molecule type" value="Genomic_DNA"/>
</dbReference>